<dbReference type="Proteomes" id="UP000199041">
    <property type="component" value="Unassembled WGS sequence"/>
</dbReference>
<feature type="transmembrane region" description="Helical" evidence="1">
    <location>
        <begin position="172"/>
        <end position="191"/>
    </location>
</feature>
<keyword evidence="1" id="KW-1133">Transmembrane helix</keyword>
<dbReference type="RefSeq" id="WP_091399791.1">
    <property type="nucleotide sequence ID" value="NZ_FNQY01000018.1"/>
</dbReference>
<keyword evidence="4" id="KW-1185">Reference proteome</keyword>
<feature type="transmembrane region" description="Helical" evidence="1">
    <location>
        <begin position="142"/>
        <end position="160"/>
    </location>
</feature>
<keyword evidence="1" id="KW-0472">Membrane</keyword>
<dbReference type="Pfam" id="PF00892">
    <property type="entry name" value="EamA"/>
    <property type="match status" value="2"/>
</dbReference>
<dbReference type="EMBL" id="FNQY01000018">
    <property type="protein sequence ID" value="SEA43265.1"/>
    <property type="molecule type" value="Genomic_DNA"/>
</dbReference>
<feature type="transmembrane region" description="Helical" evidence="1">
    <location>
        <begin position="237"/>
        <end position="256"/>
    </location>
</feature>
<organism evidence="3 4">
    <name type="scientific">Arachidicoccus rhizosphaerae</name>
    <dbReference type="NCBI Taxonomy" id="551991"/>
    <lineage>
        <taxon>Bacteria</taxon>
        <taxon>Pseudomonadati</taxon>
        <taxon>Bacteroidota</taxon>
        <taxon>Chitinophagia</taxon>
        <taxon>Chitinophagales</taxon>
        <taxon>Chitinophagaceae</taxon>
        <taxon>Arachidicoccus</taxon>
    </lineage>
</organism>
<dbReference type="InterPro" id="IPR037185">
    <property type="entry name" value="EmrE-like"/>
</dbReference>
<evidence type="ECO:0000313" key="4">
    <source>
        <dbReference type="Proteomes" id="UP000199041"/>
    </source>
</evidence>
<feature type="domain" description="EamA" evidence="2">
    <location>
        <begin position="6"/>
        <end position="133"/>
    </location>
</feature>
<feature type="transmembrane region" description="Helical" evidence="1">
    <location>
        <begin position="62"/>
        <end position="83"/>
    </location>
</feature>
<evidence type="ECO:0000259" key="2">
    <source>
        <dbReference type="Pfam" id="PF00892"/>
    </source>
</evidence>
<feature type="transmembrane region" description="Helical" evidence="1">
    <location>
        <begin position="32"/>
        <end position="50"/>
    </location>
</feature>
<feature type="transmembrane region" description="Helical" evidence="1">
    <location>
        <begin position="89"/>
        <end position="110"/>
    </location>
</feature>
<name>A0A1H4B4X2_9BACT</name>
<dbReference type="STRING" id="551991.SAMN05192529_11854"/>
<evidence type="ECO:0000256" key="1">
    <source>
        <dbReference type="SAM" id="Phobius"/>
    </source>
</evidence>
<dbReference type="PANTHER" id="PTHR22911:SF79">
    <property type="entry name" value="MOBA-LIKE NTP TRANSFERASE DOMAIN-CONTAINING PROTEIN"/>
    <property type="match status" value="1"/>
</dbReference>
<keyword evidence="1" id="KW-0812">Transmembrane</keyword>
<protein>
    <submittedName>
        <fullName evidence="3">Permease of the drug/metabolite transporter (DMT) superfamily</fullName>
    </submittedName>
</protein>
<dbReference type="InterPro" id="IPR000620">
    <property type="entry name" value="EamA_dom"/>
</dbReference>
<feature type="domain" description="EamA" evidence="2">
    <location>
        <begin position="142"/>
        <end position="279"/>
    </location>
</feature>
<sequence length="308" mass="35193">MKRALIKLHIAVFLWGFTGVLGRTISLNEGWLVWWRMFLTVVTMWILFGAMGKIKKISAKEFLTIGGIGVLLAMHWLCFYGSIKYANVSIALICLSGSGFVSAILEPLFFGRRINIKELFFGLLTLVGIFMIYQTNLHFSTGFYIGILACLLTVTVSILNKKIVDKYQPESFTLYQLTGGFIGLSALMPFYNRAFPAITWKPVGAEWFWLIVLAWFCTIFTFILYTQALKKLSAFTMNLTLTLEPVYGILLAFVIYQENRDLSNTFYIGFLFILFAVFLQTISLAKKRPGTAVAPIPKWWQFRIKHQK</sequence>
<evidence type="ECO:0000313" key="3">
    <source>
        <dbReference type="EMBL" id="SEA43265.1"/>
    </source>
</evidence>
<feature type="transmembrane region" description="Helical" evidence="1">
    <location>
        <begin position="119"/>
        <end position="136"/>
    </location>
</feature>
<dbReference type="PANTHER" id="PTHR22911">
    <property type="entry name" value="ACYL-MALONYL CONDENSING ENZYME-RELATED"/>
    <property type="match status" value="1"/>
</dbReference>
<dbReference type="GO" id="GO:0016020">
    <property type="term" value="C:membrane"/>
    <property type="evidence" value="ECO:0007669"/>
    <property type="project" value="InterPro"/>
</dbReference>
<reference evidence="3 4" key="1">
    <citation type="submission" date="2016-10" db="EMBL/GenBank/DDBJ databases">
        <authorList>
            <person name="de Groot N.N."/>
        </authorList>
    </citation>
    <scope>NUCLEOTIDE SEQUENCE [LARGE SCALE GENOMIC DNA]</scope>
    <source>
        <strain evidence="3 4">Vu-144</strain>
    </source>
</reference>
<proteinExistence type="predicted"/>
<accession>A0A1H4B4X2</accession>
<gene>
    <name evidence="3" type="ORF">SAMN05192529_11854</name>
</gene>
<dbReference type="OrthoDB" id="9150437at2"/>
<feature type="transmembrane region" description="Helical" evidence="1">
    <location>
        <begin position="207"/>
        <end position="225"/>
    </location>
</feature>
<dbReference type="AlphaFoldDB" id="A0A1H4B4X2"/>
<feature type="transmembrane region" description="Helical" evidence="1">
    <location>
        <begin position="262"/>
        <end position="279"/>
    </location>
</feature>
<dbReference type="SUPFAM" id="SSF103481">
    <property type="entry name" value="Multidrug resistance efflux transporter EmrE"/>
    <property type="match status" value="2"/>
</dbReference>